<proteinExistence type="predicted"/>
<feature type="region of interest" description="Disordered" evidence="1">
    <location>
        <begin position="178"/>
        <end position="199"/>
    </location>
</feature>
<name>A0ABX7C7F6_9HYPH</name>
<feature type="chain" id="PRO_5046247955" evidence="2">
    <location>
        <begin position="21"/>
        <end position="427"/>
    </location>
</feature>
<feature type="signal peptide" evidence="2">
    <location>
        <begin position="1"/>
        <end position="20"/>
    </location>
</feature>
<dbReference type="RefSeq" id="WP_201635311.1">
    <property type="nucleotide sequence ID" value="NZ_CP068046.1"/>
</dbReference>
<evidence type="ECO:0000256" key="2">
    <source>
        <dbReference type="SAM" id="SignalP"/>
    </source>
</evidence>
<evidence type="ECO:0000313" key="4">
    <source>
        <dbReference type="Proteomes" id="UP000595857"/>
    </source>
</evidence>
<dbReference type="Proteomes" id="UP000595857">
    <property type="component" value="Chromosome"/>
</dbReference>
<keyword evidence="2" id="KW-0732">Signal</keyword>
<protein>
    <submittedName>
        <fullName evidence="3">Uncharacterized protein</fullName>
    </submittedName>
</protein>
<reference evidence="3 4" key="1">
    <citation type="submission" date="2021-01" db="EMBL/GenBank/DDBJ databases">
        <title>Genome seq and assembly of Devosia sp. LEGU1.</title>
        <authorList>
            <person name="Chhetri G."/>
        </authorList>
    </citation>
    <scope>NUCLEOTIDE SEQUENCE [LARGE SCALE GENOMIC DNA]</scope>
    <source>
        <strain evidence="3 4">LEGU1</strain>
    </source>
</reference>
<sequence>MRHLPFALALLSALTLPAAASEFGDKVRAHLYAGTLSEMGEQIAPACDAGDAEACFAFGLSDLITGYEQTAQMLYRHGAVAPNAPALSLFLGTGLDTPPATINADARPLDYDGLVQILDDFVVTLGQARAHFEAAGNGDAFVMPIDPLRVRIDLDGNGAAEPGETLAVVLQAAGELTEFPSPDEPPPGHKTKTKSKGAPDATIGFDNADAIWFAGYSTLVSTPVDFLLAHDFSQFFDAFLHRVFPHAGLPMGGHLPGGMMVMDPESDAFFADVIAAIHAADFPVTDAARLANVRTRLLEITALSRRNWELILAETDDDRELVPSPTQTSLVPDRQVTQDVVDAWLATLDTVDLVLEGELLLPHWRFAQGFDLKRYFETATETDAVMLFTGLGALPFLGDGPIAGADDFAEANRVFGEDWPFFALWFN</sequence>
<accession>A0ABX7C7F6</accession>
<gene>
    <name evidence="3" type="ORF">JI748_04050</name>
</gene>
<evidence type="ECO:0000313" key="3">
    <source>
        <dbReference type="EMBL" id="QQR40192.1"/>
    </source>
</evidence>
<evidence type="ECO:0000256" key="1">
    <source>
        <dbReference type="SAM" id="MobiDB-lite"/>
    </source>
</evidence>
<dbReference type="EMBL" id="CP068046">
    <property type="protein sequence ID" value="QQR40192.1"/>
    <property type="molecule type" value="Genomic_DNA"/>
</dbReference>
<keyword evidence="4" id="KW-1185">Reference proteome</keyword>
<organism evidence="3 4">
    <name type="scientific">Devosia rhizoryzae</name>
    <dbReference type="NCBI Taxonomy" id="2774137"/>
    <lineage>
        <taxon>Bacteria</taxon>
        <taxon>Pseudomonadati</taxon>
        <taxon>Pseudomonadota</taxon>
        <taxon>Alphaproteobacteria</taxon>
        <taxon>Hyphomicrobiales</taxon>
        <taxon>Devosiaceae</taxon>
        <taxon>Devosia</taxon>
    </lineage>
</organism>